<evidence type="ECO:0000313" key="2">
    <source>
        <dbReference type="EMBL" id="MCI0755023.1"/>
    </source>
</evidence>
<organism evidence="2 3">
    <name type="scientific">Teichococcus vastitatis</name>
    <dbReference type="NCBI Taxonomy" id="2307076"/>
    <lineage>
        <taxon>Bacteria</taxon>
        <taxon>Pseudomonadati</taxon>
        <taxon>Pseudomonadota</taxon>
        <taxon>Alphaproteobacteria</taxon>
        <taxon>Acetobacterales</taxon>
        <taxon>Roseomonadaceae</taxon>
        <taxon>Roseomonas</taxon>
    </lineage>
</organism>
<dbReference type="PROSITE" id="PS00061">
    <property type="entry name" value="ADH_SHORT"/>
    <property type="match status" value="1"/>
</dbReference>
<dbReference type="EMBL" id="JALBUU010000028">
    <property type="protein sequence ID" value="MCI0755023.1"/>
    <property type="molecule type" value="Genomic_DNA"/>
</dbReference>
<dbReference type="PANTHER" id="PTHR42879:SF2">
    <property type="entry name" value="3-OXOACYL-[ACYL-CARRIER-PROTEIN] REDUCTASE FABG"/>
    <property type="match status" value="1"/>
</dbReference>
<gene>
    <name evidence="2" type="ORF">MON41_14970</name>
</gene>
<keyword evidence="3" id="KW-1185">Reference proteome</keyword>
<dbReference type="PRINTS" id="PR00080">
    <property type="entry name" value="SDRFAMILY"/>
</dbReference>
<comment type="similarity">
    <text evidence="1">Belongs to the short-chain dehydrogenases/reductases (SDR) family.</text>
</comment>
<dbReference type="InterPro" id="IPR036291">
    <property type="entry name" value="NAD(P)-bd_dom_sf"/>
</dbReference>
<dbReference type="InterPro" id="IPR050259">
    <property type="entry name" value="SDR"/>
</dbReference>
<dbReference type="RefSeq" id="WP_120009563.1">
    <property type="nucleotide sequence ID" value="NZ_JALBUU010000028.1"/>
</dbReference>
<dbReference type="InterPro" id="IPR002347">
    <property type="entry name" value="SDR_fam"/>
</dbReference>
<dbReference type="InterPro" id="IPR020904">
    <property type="entry name" value="Sc_DH/Rdtase_CS"/>
</dbReference>
<evidence type="ECO:0000256" key="1">
    <source>
        <dbReference type="ARBA" id="ARBA00006484"/>
    </source>
</evidence>
<reference evidence="2 3" key="1">
    <citation type="submission" date="2022-03" db="EMBL/GenBank/DDBJ databases">
        <title>Complete genome analysis of Roseomonas KG 17.1 : a prolific producer of plant growth promoters.</title>
        <authorList>
            <person name="Saadouli I."/>
            <person name="Najjari A."/>
            <person name="Mosbah A."/>
            <person name="Ouzari H.I."/>
        </authorList>
    </citation>
    <scope>NUCLEOTIDE SEQUENCE [LARGE SCALE GENOMIC DNA]</scope>
    <source>
        <strain evidence="2 3">KG17-1</strain>
    </source>
</reference>
<proteinExistence type="inferred from homology"/>
<dbReference type="Gene3D" id="3.40.50.720">
    <property type="entry name" value="NAD(P)-binding Rossmann-like Domain"/>
    <property type="match status" value="1"/>
</dbReference>
<dbReference type="PANTHER" id="PTHR42879">
    <property type="entry name" value="3-OXOACYL-(ACYL-CARRIER-PROTEIN) REDUCTASE"/>
    <property type="match status" value="1"/>
</dbReference>
<name>A0ABS9W723_9PROT</name>
<protein>
    <submittedName>
        <fullName evidence="2">SDR family oxidoreductase</fullName>
    </submittedName>
</protein>
<dbReference type="Proteomes" id="UP001201985">
    <property type="component" value="Unassembled WGS sequence"/>
</dbReference>
<dbReference type="SUPFAM" id="SSF51735">
    <property type="entry name" value="NAD(P)-binding Rossmann-fold domains"/>
    <property type="match status" value="1"/>
</dbReference>
<accession>A0ABS9W723</accession>
<dbReference type="Pfam" id="PF13561">
    <property type="entry name" value="adh_short_C2"/>
    <property type="match status" value="1"/>
</dbReference>
<comment type="caution">
    <text evidence="2">The sequence shown here is derived from an EMBL/GenBank/DDBJ whole genome shotgun (WGS) entry which is preliminary data.</text>
</comment>
<sequence>MSDVLRGRQALVTGSTGGIGLAVARRLAADGCAVVLHGLAGEAEGDAATEAIARETGSAARYLRADLSRPEEIAGLLGAAGELDILVNNAASVRHFAPVDAMPPEHWDLDVAVNLSAAFHTIRLALPGMRSRGWGRIVNMSSIYGLVGAADRIGYVVTKTGLIGMTRAVALETVRQGITCNALCPGTTLTPGIEERIAGLVAGGLDPAAATEAVLRGKQPTGRFVEAGAVADLVAFLCGPAARDVTGAAFPVDGGWSAA</sequence>
<dbReference type="PRINTS" id="PR00081">
    <property type="entry name" value="GDHRDH"/>
</dbReference>
<evidence type="ECO:0000313" key="3">
    <source>
        <dbReference type="Proteomes" id="UP001201985"/>
    </source>
</evidence>